<evidence type="ECO:0000313" key="2">
    <source>
        <dbReference type="EMBL" id="JAE19416.1"/>
    </source>
</evidence>
<keyword evidence="1" id="KW-0472">Membrane</keyword>
<protein>
    <submittedName>
        <fullName evidence="2">Uncharacterized protein</fullName>
    </submittedName>
</protein>
<reference evidence="2" key="2">
    <citation type="journal article" date="2015" name="Data Brief">
        <title>Shoot transcriptome of the giant reed, Arundo donax.</title>
        <authorList>
            <person name="Barrero R.A."/>
            <person name="Guerrero F.D."/>
            <person name="Moolhuijzen P."/>
            <person name="Goolsby J.A."/>
            <person name="Tidwell J."/>
            <person name="Bellgard S.E."/>
            <person name="Bellgard M.I."/>
        </authorList>
    </citation>
    <scope>NUCLEOTIDE SEQUENCE</scope>
    <source>
        <tissue evidence="2">Shoot tissue taken approximately 20 cm above the soil surface</tissue>
    </source>
</reference>
<keyword evidence="1" id="KW-0812">Transmembrane</keyword>
<sequence>MYTKGLKHDHITDIHMIIIIIMVLIYECQD</sequence>
<proteinExistence type="predicted"/>
<accession>A0A0A9GA42</accession>
<organism evidence="2">
    <name type="scientific">Arundo donax</name>
    <name type="common">Giant reed</name>
    <name type="synonym">Donax arundinaceus</name>
    <dbReference type="NCBI Taxonomy" id="35708"/>
    <lineage>
        <taxon>Eukaryota</taxon>
        <taxon>Viridiplantae</taxon>
        <taxon>Streptophyta</taxon>
        <taxon>Embryophyta</taxon>
        <taxon>Tracheophyta</taxon>
        <taxon>Spermatophyta</taxon>
        <taxon>Magnoliopsida</taxon>
        <taxon>Liliopsida</taxon>
        <taxon>Poales</taxon>
        <taxon>Poaceae</taxon>
        <taxon>PACMAD clade</taxon>
        <taxon>Arundinoideae</taxon>
        <taxon>Arundineae</taxon>
        <taxon>Arundo</taxon>
    </lineage>
</organism>
<reference evidence="2" key="1">
    <citation type="submission" date="2014-09" db="EMBL/GenBank/DDBJ databases">
        <authorList>
            <person name="Magalhaes I.L.F."/>
            <person name="Oliveira U."/>
            <person name="Santos F.R."/>
            <person name="Vidigal T.H.D.A."/>
            <person name="Brescovit A.D."/>
            <person name="Santos A.J."/>
        </authorList>
    </citation>
    <scope>NUCLEOTIDE SEQUENCE</scope>
    <source>
        <tissue evidence="2">Shoot tissue taken approximately 20 cm above the soil surface</tissue>
    </source>
</reference>
<dbReference type="EMBL" id="GBRH01178480">
    <property type="protein sequence ID" value="JAE19416.1"/>
    <property type="molecule type" value="Transcribed_RNA"/>
</dbReference>
<evidence type="ECO:0000256" key="1">
    <source>
        <dbReference type="SAM" id="Phobius"/>
    </source>
</evidence>
<name>A0A0A9GA42_ARUDO</name>
<feature type="transmembrane region" description="Helical" evidence="1">
    <location>
        <begin position="12"/>
        <end position="28"/>
    </location>
</feature>
<dbReference type="AlphaFoldDB" id="A0A0A9GA42"/>
<keyword evidence="1" id="KW-1133">Transmembrane helix</keyword>